<comment type="caution">
    <text evidence="2">The sequence shown here is derived from an EMBL/GenBank/DDBJ whole genome shotgun (WGS) entry which is preliminary data.</text>
</comment>
<dbReference type="GO" id="GO:0003824">
    <property type="term" value="F:catalytic activity"/>
    <property type="evidence" value="ECO:0007669"/>
    <property type="project" value="InterPro"/>
</dbReference>
<gene>
    <name evidence="2" type="ORF">B5V51_8512</name>
</gene>
<feature type="domain" description="MOSC" evidence="1">
    <location>
        <begin position="336"/>
        <end position="499"/>
    </location>
</feature>
<dbReference type="STRING" id="7102.A0A2A4J1D0"/>
<dbReference type="EMBL" id="NWSH01003726">
    <property type="protein sequence ID" value="PCG65885.1"/>
    <property type="molecule type" value="Genomic_DNA"/>
</dbReference>
<dbReference type="Pfam" id="PF03473">
    <property type="entry name" value="MOSC"/>
    <property type="match status" value="1"/>
</dbReference>
<dbReference type="PANTHER" id="PTHR14237">
    <property type="entry name" value="MOLYBDOPTERIN COFACTOR SULFURASE MOSC"/>
    <property type="match status" value="1"/>
</dbReference>
<dbReference type="Pfam" id="PF03476">
    <property type="entry name" value="MOSC_N"/>
    <property type="match status" value="2"/>
</dbReference>
<organism evidence="2">
    <name type="scientific">Heliothis virescens</name>
    <name type="common">Tobacco budworm moth</name>
    <dbReference type="NCBI Taxonomy" id="7102"/>
    <lineage>
        <taxon>Eukaryota</taxon>
        <taxon>Metazoa</taxon>
        <taxon>Ecdysozoa</taxon>
        <taxon>Arthropoda</taxon>
        <taxon>Hexapoda</taxon>
        <taxon>Insecta</taxon>
        <taxon>Pterygota</taxon>
        <taxon>Neoptera</taxon>
        <taxon>Endopterygota</taxon>
        <taxon>Lepidoptera</taxon>
        <taxon>Glossata</taxon>
        <taxon>Ditrysia</taxon>
        <taxon>Noctuoidea</taxon>
        <taxon>Noctuidae</taxon>
        <taxon>Heliothinae</taxon>
        <taxon>Heliothis</taxon>
    </lineage>
</organism>
<dbReference type="GO" id="GO:0030170">
    <property type="term" value="F:pyridoxal phosphate binding"/>
    <property type="evidence" value="ECO:0007669"/>
    <property type="project" value="InterPro"/>
</dbReference>
<dbReference type="GO" id="GO:0030151">
    <property type="term" value="F:molybdenum ion binding"/>
    <property type="evidence" value="ECO:0007669"/>
    <property type="project" value="InterPro"/>
</dbReference>
<dbReference type="PANTHER" id="PTHR14237:SF19">
    <property type="entry name" value="MITOCHONDRIAL AMIDOXIME REDUCING COMPONENT 1"/>
    <property type="match status" value="1"/>
</dbReference>
<protein>
    <recommendedName>
        <fullName evidence="1">MOSC domain-containing protein</fullName>
    </recommendedName>
</protein>
<reference evidence="2" key="1">
    <citation type="submission" date="2017-09" db="EMBL/GenBank/DDBJ databases">
        <title>Contemporary evolution of a Lepidopteran species, Heliothis virescens, in response to modern agricultural practices.</title>
        <authorList>
            <person name="Fritz M.L."/>
            <person name="Deyonke A.M."/>
            <person name="Papanicolaou A."/>
            <person name="Micinski S."/>
            <person name="Westbrook J."/>
            <person name="Gould F."/>
        </authorList>
    </citation>
    <scope>NUCLEOTIDE SEQUENCE [LARGE SCALE GENOMIC DNA]</scope>
    <source>
        <strain evidence="2">HvINT-</strain>
        <tissue evidence="2">Whole body</tissue>
    </source>
</reference>
<dbReference type="InterPro" id="IPR005302">
    <property type="entry name" value="MoCF_Sase_C"/>
</dbReference>
<proteinExistence type="predicted"/>
<dbReference type="InterPro" id="IPR005303">
    <property type="entry name" value="MOCOS_middle"/>
</dbReference>
<dbReference type="AlphaFoldDB" id="A0A2A4J1D0"/>
<name>A0A2A4J1D0_HELVI</name>
<evidence type="ECO:0000259" key="1">
    <source>
        <dbReference type="PROSITE" id="PS51340"/>
    </source>
</evidence>
<dbReference type="PROSITE" id="PS51340">
    <property type="entry name" value="MOSC"/>
    <property type="match status" value="1"/>
</dbReference>
<accession>A0A2A4J1D0</accession>
<sequence>MNADATLETRYIHDYLRYNSKHIEERANSNIATRDLDSHHFIEDIVTSKFSIRISIEMSNNVSHYVTASVAAAGVLGSAYCAYRLYQNYQNKPTKIPETWTQVGVLKTLSVFPIKSCGAILLNQAECTLLGLKDGWLRDRVLMVVDEKNNFITARVYPELFAVEPSFKISHYVTASVAAAGVLGSAYCAYRLYQNYQNKPTKIPETWTQVGVLKTLSVFPIKSCGAILLNQAECTLLGLKDGWLRDRVLMVVDEKNNFITARVYPELFAVEPSFKSSVLTLKHANMESVSVNLAEVVATQKRIKAVVWGDPVPVYDCGREVSEWFTKVLNRNNEKYRLVYYASENCRKMVKADKYYKFGKNDTGAFPDETSYNLINEASVEDLDRRVESTRITTNHFRPNFLLTGAKPYEEDNWKFVKIGENVFEIIKPCMRCLLTTIDPETGIRDPKVEPLTTLRKYRLAETPAERKAAGNSPRMGLQMTLRSGPGGLISVNDPIYAA</sequence>
<dbReference type="SUPFAM" id="SSF50800">
    <property type="entry name" value="PK beta-barrel domain-like"/>
    <property type="match status" value="1"/>
</dbReference>
<dbReference type="InterPro" id="IPR011037">
    <property type="entry name" value="Pyrv_Knase-like_insert_dom_sf"/>
</dbReference>
<dbReference type="SUPFAM" id="SSF141673">
    <property type="entry name" value="MOSC N-terminal domain-like"/>
    <property type="match status" value="2"/>
</dbReference>
<evidence type="ECO:0000313" key="2">
    <source>
        <dbReference type="EMBL" id="PCG65885.1"/>
    </source>
</evidence>